<feature type="transmembrane region" description="Helical" evidence="7">
    <location>
        <begin position="21"/>
        <end position="40"/>
    </location>
</feature>
<dbReference type="Proteomes" id="UP001176521">
    <property type="component" value="Unassembled WGS sequence"/>
</dbReference>
<evidence type="ECO:0000256" key="2">
    <source>
        <dbReference type="ARBA" id="ARBA00005587"/>
    </source>
</evidence>
<reference evidence="8" key="1">
    <citation type="journal article" date="2023" name="PhytoFront">
        <title>Draft Genome Resources of Seven Strains of Tilletia horrida, Causal Agent of Kernel Smut of Rice.</title>
        <authorList>
            <person name="Khanal S."/>
            <person name="Antony Babu S."/>
            <person name="Zhou X.G."/>
        </authorList>
    </citation>
    <scope>NUCLEOTIDE SEQUENCE</scope>
    <source>
        <strain evidence="8">TX3</strain>
    </source>
</reference>
<dbReference type="InterPro" id="IPR051633">
    <property type="entry name" value="AceTr"/>
</dbReference>
<evidence type="ECO:0000256" key="5">
    <source>
        <dbReference type="ARBA" id="ARBA00023136"/>
    </source>
</evidence>
<feature type="transmembrane region" description="Helical" evidence="7">
    <location>
        <begin position="181"/>
        <end position="202"/>
    </location>
</feature>
<evidence type="ECO:0000256" key="1">
    <source>
        <dbReference type="ARBA" id="ARBA00004141"/>
    </source>
</evidence>
<evidence type="ECO:0000256" key="3">
    <source>
        <dbReference type="ARBA" id="ARBA00022692"/>
    </source>
</evidence>
<feature type="compositionally biased region" description="Basic and acidic residues" evidence="6">
    <location>
        <begin position="242"/>
        <end position="253"/>
    </location>
</feature>
<gene>
    <name evidence="8" type="primary">mug86</name>
    <name evidence="8" type="ORF">OC842_004533</name>
</gene>
<comment type="subcellular location">
    <subcellularLocation>
        <location evidence="1">Membrane</location>
        <topology evidence="1">Multi-pass membrane protein</topology>
    </subcellularLocation>
</comment>
<comment type="similarity">
    <text evidence="2">Belongs to the acetate uptake transporter (AceTr) (TC 2.A.96) family.</text>
</comment>
<dbReference type="GO" id="GO:0015123">
    <property type="term" value="F:acetate transmembrane transporter activity"/>
    <property type="evidence" value="ECO:0007669"/>
    <property type="project" value="TreeGrafter"/>
</dbReference>
<evidence type="ECO:0000256" key="7">
    <source>
        <dbReference type="SAM" id="Phobius"/>
    </source>
</evidence>
<dbReference type="AlphaFoldDB" id="A0AAN6G954"/>
<keyword evidence="4 7" id="KW-1133">Transmembrane helix</keyword>
<feature type="transmembrane region" description="Helical" evidence="7">
    <location>
        <begin position="150"/>
        <end position="169"/>
    </location>
</feature>
<evidence type="ECO:0000256" key="4">
    <source>
        <dbReference type="ARBA" id="ARBA00022989"/>
    </source>
</evidence>
<comment type="caution">
    <text evidence="8">The sequence shown here is derived from an EMBL/GenBank/DDBJ whole genome shotgun (WGS) entry which is preliminary data.</text>
</comment>
<organism evidence="8 9">
    <name type="scientific">Tilletia horrida</name>
    <dbReference type="NCBI Taxonomy" id="155126"/>
    <lineage>
        <taxon>Eukaryota</taxon>
        <taxon>Fungi</taxon>
        <taxon>Dikarya</taxon>
        <taxon>Basidiomycota</taxon>
        <taxon>Ustilaginomycotina</taxon>
        <taxon>Exobasidiomycetes</taxon>
        <taxon>Tilletiales</taxon>
        <taxon>Tilletiaceae</taxon>
        <taxon>Tilletia</taxon>
    </lineage>
</organism>
<dbReference type="PANTHER" id="PTHR31123:SF1">
    <property type="entry name" value="ACCUMULATION OF DYADS PROTEIN 2-RELATED"/>
    <property type="match status" value="1"/>
</dbReference>
<dbReference type="PANTHER" id="PTHR31123">
    <property type="entry name" value="ACCUMULATION OF DYADS PROTEIN 2-RELATED"/>
    <property type="match status" value="1"/>
</dbReference>
<name>A0AAN6G954_9BASI</name>
<evidence type="ECO:0000313" key="8">
    <source>
        <dbReference type="EMBL" id="KAK0528491.1"/>
    </source>
</evidence>
<keyword evidence="3 7" id="KW-0812">Transmembrane</keyword>
<protein>
    <submittedName>
        <fullName evidence="8">Meiotically up-regulated protein 86 protein</fullName>
    </submittedName>
</protein>
<accession>A0AAN6G954</accession>
<feature type="region of interest" description="Disordered" evidence="6">
    <location>
        <begin position="223"/>
        <end position="253"/>
    </location>
</feature>
<dbReference type="Pfam" id="PF01184">
    <property type="entry name" value="Gpr1_Fun34_YaaH"/>
    <property type="match status" value="1"/>
</dbReference>
<dbReference type="EMBL" id="JAPDMQ010000272">
    <property type="protein sequence ID" value="KAK0528491.1"/>
    <property type="molecule type" value="Genomic_DNA"/>
</dbReference>
<feature type="transmembrane region" description="Helical" evidence="7">
    <location>
        <begin position="85"/>
        <end position="104"/>
    </location>
</feature>
<keyword evidence="5 7" id="KW-0472">Membrane</keyword>
<evidence type="ECO:0000256" key="6">
    <source>
        <dbReference type="SAM" id="MobiDB-lite"/>
    </source>
</evidence>
<keyword evidence="9" id="KW-1185">Reference proteome</keyword>
<evidence type="ECO:0000313" key="9">
    <source>
        <dbReference type="Proteomes" id="UP001176521"/>
    </source>
</evidence>
<sequence>MTNAYWKTYDGKGAYRQFANTEVLGWVAHALAALTFGSYLTNWRAVSSPNLIVAASLGFASFGLYLSAIGAFFNNDVFNTAVHAAVGGLWAGLSLIYLPASGILSVYTSETAAKSAPLDLPNALALYLLWWGIAFLVVSFLALKRHINVVGIALTGSVALFLLSGAYFNPASTHFATAVKAGGYFLWLSGLIGAIHFILGVLTSEKHFIQIPIGALRGDVNDHHEHHQGPASAQRPVQSDLELGHGKGSEHTH</sequence>
<dbReference type="InterPro" id="IPR000791">
    <property type="entry name" value="Gpr1/Fun34/SatP-like"/>
</dbReference>
<feature type="transmembrane region" description="Helical" evidence="7">
    <location>
        <begin position="52"/>
        <end position="73"/>
    </location>
</feature>
<dbReference type="GO" id="GO:0005886">
    <property type="term" value="C:plasma membrane"/>
    <property type="evidence" value="ECO:0007669"/>
    <property type="project" value="TreeGrafter"/>
</dbReference>
<feature type="transmembrane region" description="Helical" evidence="7">
    <location>
        <begin position="124"/>
        <end position="143"/>
    </location>
</feature>
<proteinExistence type="inferred from homology"/>